<gene>
    <name evidence="1" type="ORF">J2S05_003094</name>
</gene>
<dbReference type="RefSeq" id="WP_306984252.1">
    <property type="nucleotide sequence ID" value="NZ_JAUSUA010000005.1"/>
</dbReference>
<accession>A0ABT9YKA4</accession>
<protein>
    <submittedName>
        <fullName evidence="1">Uncharacterized protein</fullName>
    </submittedName>
</protein>
<comment type="caution">
    <text evidence="1">The sequence shown here is derived from an EMBL/GenBank/DDBJ whole genome shotgun (WGS) entry which is preliminary data.</text>
</comment>
<evidence type="ECO:0000313" key="2">
    <source>
        <dbReference type="Proteomes" id="UP001225034"/>
    </source>
</evidence>
<dbReference type="NCBIfam" id="NF040878">
    <property type="entry name" value="SE1561_fam"/>
    <property type="match status" value="1"/>
</dbReference>
<name>A0ABT9YKA4_9BACI</name>
<sequence length="67" mass="7827">MGGAVHDKDQQLQYLKNRLQLMITSLDSMDPEAAEPGELERFLEMIEQIEMKAVQFKKEWEREGKST</sequence>
<proteinExistence type="predicted"/>
<keyword evidence="2" id="KW-1185">Reference proteome</keyword>
<dbReference type="InterPro" id="IPR047670">
    <property type="entry name" value="YfjT-like"/>
</dbReference>
<dbReference type="EMBL" id="JAUSUA010000005">
    <property type="protein sequence ID" value="MDQ0208283.1"/>
    <property type="molecule type" value="Genomic_DNA"/>
</dbReference>
<reference evidence="1 2" key="1">
    <citation type="submission" date="2023-07" db="EMBL/GenBank/DDBJ databases">
        <title>Genomic Encyclopedia of Type Strains, Phase IV (KMG-IV): sequencing the most valuable type-strain genomes for metagenomic binning, comparative biology and taxonomic classification.</title>
        <authorList>
            <person name="Goeker M."/>
        </authorList>
    </citation>
    <scope>NUCLEOTIDE SEQUENCE [LARGE SCALE GENOMIC DNA]</scope>
    <source>
        <strain evidence="1 2">DSM 19154</strain>
    </source>
</reference>
<organism evidence="1 2">
    <name type="scientific">Alkalicoccobacillus murimartini</name>
    <dbReference type="NCBI Taxonomy" id="171685"/>
    <lineage>
        <taxon>Bacteria</taxon>
        <taxon>Bacillati</taxon>
        <taxon>Bacillota</taxon>
        <taxon>Bacilli</taxon>
        <taxon>Bacillales</taxon>
        <taxon>Bacillaceae</taxon>
        <taxon>Alkalicoccobacillus</taxon>
    </lineage>
</organism>
<evidence type="ECO:0000313" key="1">
    <source>
        <dbReference type="EMBL" id="MDQ0208283.1"/>
    </source>
</evidence>
<dbReference type="Proteomes" id="UP001225034">
    <property type="component" value="Unassembled WGS sequence"/>
</dbReference>